<feature type="domain" description="Methylamine utilisation protein MauE" evidence="6">
    <location>
        <begin position="3"/>
        <end position="132"/>
    </location>
</feature>
<dbReference type="GO" id="GO:0030416">
    <property type="term" value="P:methylamine metabolic process"/>
    <property type="evidence" value="ECO:0007669"/>
    <property type="project" value="InterPro"/>
</dbReference>
<evidence type="ECO:0000256" key="2">
    <source>
        <dbReference type="ARBA" id="ARBA00022692"/>
    </source>
</evidence>
<proteinExistence type="predicted"/>
<comment type="subcellular location">
    <subcellularLocation>
        <location evidence="1">Membrane</location>
        <topology evidence="1">Multi-pass membrane protein</topology>
    </subcellularLocation>
</comment>
<reference evidence="7 8" key="1">
    <citation type="submission" date="2018-05" db="EMBL/GenBank/DDBJ databases">
        <title>Genomic Encyclopedia of Archaeal and Bacterial Type Strains, Phase II (KMG-II): from individual species to whole genera.</title>
        <authorList>
            <person name="Goeker M."/>
        </authorList>
    </citation>
    <scope>NUCLEOTIDE SEQUENCE [LARGE SCALE GENOMIC DNA]</scope>
    <source>
        <strain evidence="7 8">DSM 45184</strain>
    </source>
</reference>
<keyword evidence="4 5" id="KW-0472">Membrane</keyword>
<feature type="transmembrane region" description="Helical" evidence="5">
    <location>
        <begin position="6"/>
        <end position="26"/>
    </location>
</feature>
<protein>
    <submittedName>
        <fullName evidence="7">Methylamine utilization protein MauE</fullName>
    </submittedName>
</protein>
<dbReference type="InterPro" id="IPR009908">
    <property type="entry name" value="Methylamine_util_MauE"/>
</dbReference>
<dbReference type="EMBL" id="QGGR01000006">
    <property type="protein sequence ID" value="PWK48416.1"/>
    <property type="molecule type" value="Genomic_DNA"/>
</dbReference>
<dbReference type="RefSeq" id="WP_109593438.1">
    <property type="nucleotide sequence ID" value="NZ_BONA01000039.1"/>
</dbReference>
<feature type="transmembrane region" description="Helical" evidence="5">
    <location>
        <begin position="74"/>
        <end position="96"/>
    </location>
</feature>
<evidence type="ECO:0000259" key="6">
    <source>
        <dbReference type="Pfam" id="PF07291"/>
    </source>
</evidence>
<accession>A0A316FL17</accession>
<keyword evidence="8" id="KW-1185">Reference proteome</keyword>
<organism evidence="7 8">
    <name type="scientific">Actinoplanes xinjiangensis</name>
    <dbReference type="NCBI Taxonomy" id="512350"/>
    <lineage>
        <taxon>Bacteria</taxon>
        <taxon>Bacillati</taxon>
        <taxon>Actinomycetota</taxon>
        <taxon>Actinomycetes</taxon>
        <taxon>Micromonosporales</taxon>
        <taxon>Micromonosporaceae</taxon>
        <taxon>Actinoplanes</taxon>
    </lineage>
</organism>
<gene>
    <name evidence="7" type="ORF">BC793_106446</name>
</gene>
<feature type="transmembrane region" description="Helical" evidence="5">
    <location>
        <begin position="145"/>
        <end position="164"/>
    </location>
</feature>
<feature type="transmembrane region" description="Helical" evidence="5">
    <location>
        <begin position="47"/>
        <end position="68"/>
    </location>
</feature>
<evidence type="ECO:0000256" key="1">
    <source>
        <dbReference type="ARBA" id="ARBA00004141"/>
    </source>
</evidence>
<dbReference type="Proteomes" id="UP000245697">
    <property type="component" value="Unassembled WGS sequence"/>
</dbReference>
<dbReference type="Pfam" id="PF07291">
    <property type="entry name" value="MauE"/>
    <property type="match status" value="1"/>
</dbReference>
<name>A0A316FL17_9ACTN</name>
<feature type="transmembrane region" description="Helical" evidence="5">
    <location>
        <begin position="117"/>
        <end position="139"/>
    </location>
</feature>
<evidence type="ECO:0000313" key="8">
    <source>
        <dbReference type="Proteomes" id="UP000245697"/>
    </source>
</evidence>
<sequence length="182" mass="18119">MSHTLVGARVLIGLVFAVSVFTKLRSRGAFAAFRSSVTDMRLLPESLAGPVAAAVVAAELAIPVLLLVPGATAAGFVVAVLLLAVFSAGIARVLAAGTAASCRCFGVSAAPFGRHHLYRNGVLAVIAAAGLTAAIRAPGIGTDPGAAAITAGAAAVAALVVIMLDDIVDLFRAEQPAAGPRR</sequence>
<dbReference type="AlphaFoldDB" id="A0A316FL17"/>
<evidence type="ECO:0000313" key="7">
    <source>
        <dbReference type="EMBL" id="PWK48416.1"/>
    </source>
</evidence>
<dbReference type="OrthoDB" id="3430313at2"/>
<dbReference type="UniPathway" id="UPA00895"/>
<keyword evidence="3 5" id="KW-1133">Transmembrane helix</keyword>
<keyword evidence="2 5" id="KW-0812">Transmembrane</keyword>
<dbReference type="GO" id="GO:0016020">
    <property type="term" value="C:membrane"/>
    <property type="evidence" value="ECO:0007669"/>
    <property type="project" value="UniProtKB-SubCell"/>
</dbReference>
<evidence type="ECO:0000256" key="4">
    <source>
        <dbReference type="ARBA" id="ARBA00023136"/>
    </source>
</evidence>
<evidence type="ECO:0000256" key="5">
    <source>
        <dbReference type="SAM" id="Phobius"/>
    </source>
</evidence>
<comment type="caution">
    <text evidence="7">The sequence shown here is derived from an EMBL/GenBank/DDBJ whole genome shotgun (WGS) entry which is preliminary data.</text>
</comment>
<evidence type="ECO:0000256" key="3">
    <source>
        <dbReference type="ARBA" id="ARBA00022989"/>
    </source>
</evidence>